<keyword evidence="2" id="KW-0472">Membrane</keyword>
<evidence type="ECO:0000256" key="3">
    <source>
        <dbReference type="ARBA" id="ARBA00023237"/>
    </source>
</evidence>
<dbReference type="HOGENOM" id="CLU_006935_0_1_10"/>
<dbReference type="Gene3D" id="2.170.130.10">
    <property type="entry name" value="TonB-dependent receptor, plug domain"/>
    <property type="match status" value="1"/>
</dbReference>
<gene>
    <name evidence="5" type="ordered locus">KQS_00765</name>
</gene>
<dbReference type="PANTHER" id="PTHR40980">
    <property type="entry name" value="PLUG DOMAIN-CONTAINING PROTEIN"/>
    <property type="match status" value="1"/>
</dbReference>
<evidence type="ECO:0000256" key="4">
    <source>
        <dbReference type="SAM" id="SignalP"/>
    </source>
</evidence>
<dbReference type="eggNOG" id="COG4206">
    <property type="taxonomic scope" value="Bacteria"/>
</dbReference>
<dbReference type="STRING" id="1094466.KQS_00765"/>
<evidence type="ECO:0000256" key="1">
    <source>
        <dbReference type="ARBA" id="ARBA00004442"/>
    </source>
</evidence>
<dbReference type="InterPro" id="IPR008969">
    <property type="entry name" value="CarboxyPept-like_regulatory"/>
</dbReference>
<dbReference type="SUPFAM" id="SSF49464">
    <property type="entry name" value="Carboxypeptidase regulatory domain-like"/>
    <property type="match status" value="1"/>
</dbReference>
<dbReference type="eggNOG" id="COG4771">
    <property type="taxonomic scope" value="Bacteria"/>
</dbReference>
<dbReference type="GO" id="GO:0009279">
    <property type="term" value="C:cell outer membrane"/>
    <property type="evidence" value="ECO:0007669"/>
    <property type="project" value="UniProtKB-SubCell"/>
</dbReference>
<dbReference type="PANTHER" id="PTHR40980:SF5">
    <property type="entry name" value="TONB-DEPENDENT RECEPTOR"/>
    <property type="match status" value="1"/>
</dbReference>
<dbReference type="OrthoDB" id="9768470at2"/>
<dbReference type="InterPro" id="IPR036942">
    <property type="entry name" value="Beta-barrel_TonB_sf"/>
</dbReference>
<keyword evidence="6" id="KW-1185">Reference proteome</keyword>
<dbReference type="RefSeq" id="WP_014387296.1">
    <property type="nucleotide sequence ID" value="NC_017025.1"/>
</dbReference>
<comment type="subcellular location">
    <subcellularLocation>
        <location evidence="1">Cell outer membrane</location>
    </subcellularLocation>
</comment>
<evidence type="ECO:0000256" key="2">
    <source>
        <dbReference type="ARBA" id="ARBA00023136"/>
    </source>
</evidence>
<dbReference type="Gene3D" id="2.40.170.20">
    <property type="entry name" value="TonB-dependent receptor, beta-barrel domain"/>
    <property type="match status" value="1"/>
</dbReference>
<sequence>MKIKFLLFWLFLSVISFAQNTTKIKGIVTDKDSNQPLGFVSVSLKGTGYKTDTDVNGSYELNVKPGNFTLVFSFVGYKSYEKNITLTSGQTLEVNTSLQENSSKIEEVVVKVSVKKTTETALLKEQQKAVEMKQSIGSQEMERKGISDVEEGLTKVTGITKAESRGLFVRGLENRYNNLLINDLQAPSNSPFKKIIPLDLFPTDIVGVLGVFKTFNPNIPGDFAGATINVETTEPQSSQTKLSVGFGYVTNNNGNDFLISESANNTDGFFGIQKKYRELPNAYGTIGAYRLTSAQYKEGYKNSSWNVDKVGAPINNSISFSHSDKFKFNNNRSFSYLISLNGDNKYQVRRGVERSFIEGLGEYNNDLYSQSYSYQTNASTLVGLKYKSNRLQVATNSIYIRTTESLIKDQYGILSNQKSTPNRLVRTNQFEQSDYFNNQLLASYKLTSDDKHSVKGGISYVKTLYELPDRKFLDGKLNSDGSFENSYGGNTLNRQHFNIKGNYYVSGMFEYNFKFGKEINGKSNKLSLGYNSFKNSIVSNYRFFSTRALSGSYTVTTSLNDINDQILSDIDNGLVFEREESTADYKVKLNQFVNAGYANLFFNLTEKLEINGGVRFETSDRTIKFRTIADSFDSKYRKNTEKKNYILPSINSKYALTDKANLRLAASKTITRPVLMEVLPVQFVNPDGTVETGNGGLKDTENLNADLKYEFFSDKKDMVAVGVYGKNIQDPIERIFKPSATQITTFQNSKVANLYGAEFEFIFNMAHIAKNLDNFSVGLNASVMKTKVEISDDNQLENNPSRELQGASNWVLNADAKYEFNLGKEIKNTVSLVYGVKGKSIFAVGTAGLDHIYEMPFHKLDFVYSSKLTKNLSAKFSADNILNPYQRFQLGNNSEIQITEPSLLLKEYKKGVGLSLSLSYTF</sequence>
<keyword evidence="3" id="KW-0998">Cell outer membrane</keyword>
<dbReference type="eggNOG" id="COG1629">
    <property type="taxonomic scope" value="Bacteria"/>
</dbReference>
<protein>
    <submittedName>
        <fullName evidence="5">Probable TonB-dependent outer membrane receptor</fullName>
    </submittedName>
</protein>
<dbReference type="AlphaFoldDB" id="H8XNN5"/>
<dbReference type="KEGG" id="fin:KQS_00765"/>
<feature type="chain" id="PRO_5003617278" evidence="4">
    <location>
        <begin position="19"/>
        <end position="922"/>
    </location>
</feature>
<dbReference type="InterPro" id="IPR037066">
    <property type="entry name" value="Plug_dom_sf"/>
</dbReference>
<reference evidence="6" key="2">
    <citation type="submission" date="2012-03" db="EMBL/GenBank/DDBJ databases">
        <title>Complete genome sequence of Flavobacterium indicum GPTSA100-9T, isolated from warm spring water.</title>
        <authorList>
            <person name="Barbier P."/>
            <person name="Houel A."/>
            <person name="Loux V."/>
            <person name="Poulain J."/>
            <person name="Bernardet J.-F."/>
            <person name="Touchon M."/>
            <person name="Duchaud E."/>
        </authorList>
    </citation>
    <scope>NUCLEOTIDE SEQUENCE [LARGE SCALE GENOMIC DNA]</scope>
    <source>
        <strain evidence="6">DSM 17447 / CIP 109464 / GPTSA100-9</strain>
    </source>
</reference>
<dbReference type="Gene3D" id="2.60.40.1120">
    <property type="entry name" value="Carboxypeptidase-like, regulatory domain"/>
    <property type="match status" value="1"/>
</dbReference>
<dbReference type="SUPFAM" id="SSF56935">
    <property type="entry name" value="Porins"/>
    <property type="match status" value="1"/>
</dbReference>
<dbReference type="Proteomes" id="UP000007599">
    <property type="component" value="Chromosome I"/>
</dbReference>
<dbReference type="EMBL" id="HE774682">
    <property type="protein sequence ID" value="CCG52152.1"/>
    <property type="molecule type" value="Genomic_DNA"/>
</dbReference>
<organism evidence="5 6">
    <name type="scientific">Flavobacterium indicum (strain DSM 17447 / CIP 109464 / GPTSA100-9)</name>
    <dbReference type="NCBI Taxonomy" id="1094466"/>
    <lineage>
        <taxon>Bacteria</taxon>
        <taxon>Pseudomonadati</taxon>
        <taxon>Bacteroidota</taxon>
        <taxon>Flavobacteriia</taxon>
        <taxon>Flavobacteriales</taxon>
        <taxon>Flavobacteriaceae</taxon>
        <taxon>Flavobacterium</taxon>
    </lineage>
</organism>
<evidence type="ECO:0000313" key="6">
    <source>
        <dbReference type="Proteomes" id="UP000007599"/>
    </source>
</evidence>
<dbReference type="PATRIC" id="fig|1094466.5.peg.147"/>
<name>H8XNN5_FLAIG</name>
<reference evidence="5 6" key="1">
    <citation type="journal article" date="2012" name="J. Bacteriol.">
        <title>Complete Genome Sequence of Flavobacterium indicum GPSTA100-9T, Isolated from Warm Spring Water.</title>
        <authorList>
            <person name="Barbier P."/>
            <person name="Houel A."/>
            <person name="Loux V."/>
            <person name="Poulain J."/>
            <person name="Bernardet J.F."/>
            <person name="Touchon M."/>
            <person name="Duchaud E."/>
        </authorList>
    </citation>
    <scope>NUCLEOTIDE SEQUENCE [LARGE SCALE GENOMIC DNA]</scope>
    <source>
        <strain evidence="6">DSM 17447 / CIP 109464 / GPTSA100-9</strain>
    </source>
</reference>
<evidence type="ECO:0000313" key="5">
    <source>
        <dbReference type="EMBL" id="CCG52152.1"/>
    </source>
</evidence>
<accession>H8XNN5</accession>
<dbReference type="Pfam" id="PF13715">
    <property type="entry name" value="CarbopepD_reg_2"/>
    <property type="match status" value="1"/>
</dbReference>
<keyword evidence="5" id="KW-0675">Receptor</keyword>
<feature type="signal peptide" evidence="4">
    <location>
        <begin position="1"/>
        <end position="18"/>
    </location>
</feature>
<proteinExistence type="predicted"/>
<keyword evidence="4" id="KW-0732">Signal</keyword>